<evidence type="ECO:0000259" key="13">
    <source>
        <dbReference type="SMART" id="SM00965"/>
    </source>
</evidence>
<dbReference type="SUPFAM" id="SSF56935">
    <property type="entry name" value="Porins"/>
    <property type="match status" value="1"/>
</dbReference>
<keyword evidence="7 11" id="KW-0798">TonB box</keyword>
<dbReference type="EMBL" id="JADWOX010000027">
    <property type="protein sequence ID" value="MBI1686790.1"/>
    <property type="molecule type" value="Genomic_DNA"/>
</dbReference>
<keyword evidence="12" id="KW-0732">Signal</keyword>
<keyword evidence="14" id="KW-0675">Receptor</keyword>
<keyword evidence="4" id="KW-0410">Iron transport</keyword>
<keyword evidence="6" id="KW-0408">Iron</keyword>
<dbReference type="InterPro" id="IPR036942">
    <property type="entry name" value="Beta-barrel_TonB_sf"/>
</dbReference>
<dbReference type="Pfam" id="PF07715">
    <property type="entry name" value="Plug"/>
    <property type="match status" value="1"/>
</dbReference>
<protein>
    <submittedName>
        <fullName evidence="14">TonB-dependent receptor</fullName>
    </submittedName>
</protein>
<dbReference type="InterPro" id="IPR012910">
    <property type="entry name" value="Plug_dom"/>
</dbReference>
<evidence type="ECO:0000313" key="15">
    <source>
        <dbReference type="Proteomes" id="UP000639859"/>
    </source>
</evidence>
<evidence type="ECO:0000256" key="10">
    <source>
        <dbReference type="PROSITE-ProRule" id="PRU01360"/>
    </source>
</evidence>
<dbReference type="PANTHER" id="PTHR47234">
    <property type="match status" value="1"/>
</dbReference>
<feature type="signal peptide" evidence="12">
    <location>
        <begin position="1"/>
        <end position="29"/>
    </location>
</feature>
<evidence type="ECO:0000256" key="8">
    <source>
        <dbReference type="ARBA" id="ARBA00023136"/>
    </source>
</evidence>
<evidence type="ECO:0000313" key="14">
    <source>
        <dbReference type="EMBL" id="MBI1686790.1"/>
    </source>
</evidence>
<evidence type="ECO:0000256" key="11">
    <source>
        <dbReference type="RuleBase" id="RU003357"/>
    </source>
</evidence>
<evidence type="ECO:0000256" key="1">
    <source>
        <dbReference type="ARBA" id="ARBA00004571"/>
    </source>
</evidence>
<feature type="domain" description="Secretin/TonB short N-terminal" evidence="13">
    <location>
        <begin position="56"/>
        <end position="107"/>
    </location>
</feature>
<keyword evidence="9 10" id="KW-0998">Cell outer membrane</keyword>
<keyword evidence="2 10" id="KW-0813">Transport</keyword>
<comment type="caution">
    <text evidence="14">The sequence shown here is derived from an EMBL/GenBank/DDBJ whole genome shotgun (WGS) entry which is preliminary data.</text>
</comment>
<dbReference type="Proteomes" id="UP000639859">
    <property type="component" value="Unassembled WGS sequence"/>
</dbReference>
<keyword evidence="3 10" id="KW-1134">Transmembrane beta strand</keyword>
<dbReference type="Gene3D" id="2.170.130.10">
    <property type="entry name" value="TonB-dependent receptor, plug domain"/>
    <property type="match status" value="1"/>
</dbReference>
<keyword evidence="4" id="KW-0406">Ion transport</keyword>
<dbReference type="PANTHER" id="PTHR47234:SF2">
    <property type="entry name" value="TONB-DEPENDENT RECEPTOR"/>
    <property type="match status" value="1"/>
</dbReference>
<gene>
    <name evidence="14" type="ORF">I4Q42_24245</name>
</gene>
<reference evidence="14 15" key="1">
    <citation type="submission" date="2020-11" db="EMBL/GenBank/DDBJ databases">
        <title>genome sequence of strain KACC 18849.</title>
        <authorList>
            <person name="Gao J."/>
            <person name="Zhang X."/>
        </authorList>
    </citation>
    <scope>NUCLEOTIDE SEQUENCE [LARGE SCALE GENOMIC DNA]</scope>
    <source>
        <strain evidence="14 15">KACC 18849</strain>
    </source>
</reference>
<dbReference type="InterPro" id="IPR011662">
    <property type="entry name" value="Secretin/TonB_short_N"/>
</dbReference>
<evidence type="ECO:0000256" key="6">
    <source>
        <dbReference type="ARBA" id="ARBA00023004"/>
    </source>
</evidence>
<dbReference type="SMART" id="SM00965">
    <property type="entry name" value="STN"/>
    <property type="match status" value="1"/>
</dbReference>
<evidence type="ECO:0000256" key="9">
    <source>
        <dbReference type="ARBA" id="ARBA00023237"/>
    </source>
</evidence>
<dbReference type="Gene3D" id="3.55.50.30">
    <property type="match status" value="1"/>
</dbReference>
<proteinExistence type="inferred from homology"/>
<evidence type="ECO:0000256" key="12">
    <source>
        <dbReference type="SAM" id="SignalP"/>
    </source>
</evidence>
<evidence type="ECO:0000256" key="7">
    <source>
        <dbReference type="ARBA" id="ARBA00023077"/>
    </source>
</evidence>
<evidence type="ECO:0000256" key="4">
    <source>
        <dbReference type="ARBA" id="ARBA00022496"/>
    </source>
</evidence>
<comment type="similarity">
    <text evidence="10 11">Belongs to the TonB-dependent receptor family.</text>
</comment>
<dbReference type="InterPro" id="IPR039426">
    <property type="entry name" value="TonB-dep_rcpt-like"/>
</dbReference>
<comment type="subcellular location">
    <subcellularLocation>
        <location evidence="1 10">Cell outer membrane</location>
        <topology evidence="1 10">Multi-pass membrane protein</topology>
    </subcellularLocation>
</comment>
<dbReference type="InterPro" id="IPR037066">
    <property type="entry name" value="Plug_dom_sf"/>
</dbReference>
<keyword evidence="8 10" id="KW-0472">Membrane</keyword>
<organism evidence="14 15">
    <name type="scientific">Caulobacter hibisci</name>
    <dbReference type="NCBI Taxonomy" id="2035993"/>
    <lineage>
        <taxon>Bacteria</taxon>
        <taxon>Pseudomonadati</taxon>
        <taxon>Pseudomonadota</taxon>
        <taxon>Alphaproteobacteria</taxon>
        <taxon>Caulobacterales</taxon>
        <taxon>Caulobacteraceae</taxon>
        <taxon>Caulobacter</taxon>
    </lineage>
</organism>
<dbReference type="PROSITE" id="PS52016">
    <property type="entry name" value="TONB_DEPENDENT_REC_3"/>
    <property type="match status" value="1"/>
</dbReference>
<evidence type="ECO:0000256" key="5">
    <source>
        <dbReference type="ARBA" id="ARBA00022692"/>
    </source>
</evidence>
<dbReference type="Gene3D" id="2.40.170.20">
    <property type="entry name" value="TonB-dependent receptor, beta-barrel domain"/>
    <property type="match status" value="1"/>
</dbReference>
<accession>A0ABS0T6R5</accession>
<keyword evidence="5 10" id="KW-0812">Transmembrane</keyword>
<sequence>MGRHWTSLERLALLGTAAVVALHASGAAAADKSLEITSPKGPLGPAIVRLAELYDIRVMAPTELVAGRFAPAIRGRYTAREAIDRLLLGSGLETFQAAAGVLVVRPVRLPVSIQRSVSGAGPIKADDAPLALQPADLVAADDVTALEEIVVGTHLRGGRERASPVVTLGQADIDRGGYISVGDALMALPQTFGGTASDRTNAIGADATGTNAGRSTGVNLRGLGADATLVLVNGRRMAGAGIMADFSDVAGLPLAAVERIEVLLDGASALYGSDAVGGVVNIVMRDRFEGLETRARLGAATQGGLAQRQLSQTYGKAWSTGSMVASAEYQRTGNVRAADRAYLANADLREFGGADHRLYYAQPANILGSNYLPAYAIPAGQSGTALTPSSFTTGPFNYTNQNAVMDALPSQERFGLYLAGKQALGERVTLDGEIRYSDRRYSLWNLAPLATLTVTSANPYFVSPTGASSHLIAYDFQNETGASKNTGSVQSRNYVLGAKVVLPADWRLDAYAVHGEEISLNRNTGLVNSAALNEALGNTADSPLSSYSASRDGYFNPFIGQGRNSQAVLDFVVSGWDTRRTIGQLDTASVTADGALFKLPAGSVRLALGAQVRTETLKTTGVTTSTSLTPIAGFTRRGERTVKAAFAEARVPLFGPDFRRTGFERLELSAAVRHEAYEGGMAATTPKVGVAWAPVEPLTLRATYGESFRAPSIGQLTDAQGATPVRLSNGATSVLTLILYGGNPSLKPETAKSWTAGFDFAPQSRPQLRLSGTVFETKFENRIGRPAINYLATILTASDLAPFRTYVSPATNAADLALVKSYLTNASAAAQALYTPEAYGAIGDARYVNAGSFTVSGVDLTGSWRTTVREDPLTFSGNVSWLTAYKRKVTQTSTAVELAGLAGYPADLRARLSAAWTHGEVTTTLSANHTGDLHTETGRRMASLTTFDLQAQWTPKASQGAWRGTSVALTVTNLLDKDPPFYDSPQYVGYDPANYDPSGRVVALQLTKAW</sequence>
<dbReference type="Pfam" id="PF00593">
    <property type="entry name" value="TonB_dep_Rec_b-barrel"/>
    <property type="match status" value="1"/>
</dbReference>
<keyword evidence="15" id="KW-1185">Reference proteome</keyword>
<dbReference type="InterPro" id="IPR000531">
    <property type="entry name" value="Beta-barrel_TonB"/>
</dbReference>
<evidence type="ECO:0000256" key="3">
    <source>
        <dbReference type="ARBA" id="ARBA00022452"/>
    </source>
</evidence>
<evidence type="ECO:0000256" key="2">
    <source>
        <dbReference type="ARBA" id="ARBA00022448"/>
    </source>
</evidence>
<feature type="chain" id="PRO_5045362325" evidence="12">
    <location>
        <begin position="30"/>
        <end position="1010"/>
    </location>
</feature>
<name>A0ABS0T6R5_9CAUL</name>